<dbReference type="GeneID" id="59333357"/>
<proteinExistence type="predicted"/>
<gene>
    <name evidence="1" type="ORF">HO133_004951</name>
</gene>
<dbReference type="Proteomes" id="UP000593566">
    <property type="component" value="Unassembled WGS sequence"/>
</dbReference>
<dbReference type="AlphaFoldDB" id="A0A8H6F8Q4"/>
<accession>A0A8H6F8Q4</accession>
<reference evidence="1 2" key="1">
    <citation type="journal article" date="2020" name="Genomics">
        <title>Complete, high-quality genomes from long-read metagenomic sequencing of two wolf lichen thalli reveals enigmatic genome architecture.</title>
        <authorList>
            <person name="McKenzie S.K."/>
            <person name="Walston R.F."/>
            <person name="Allen J.L."/>
        </authorList>
    </citation>
    <scope>NUCLEOTIDE SEQUENCE [LARGE SCALE GENOMIC DNA]</scope>
    <source>
        <strain evidence="1">WasteWater1</strain>
    </source>
</reference>
<name>A0A8H6F8Q4_9LECA</name>
<sequence>MVSKSQHNGVSFLAYRNGQTVLPLVHYTRLFVMLRPWGNAAPTVLTSISVDCVAKVISPAAFHHPNRLHLSQSAYRVDDGTVPVAYFRTLIAARRTFQTREQYERTNGCLEQLPGEQPEAKLT</sequence>
<evidence type="ECO:0000313" key="2">
    <source>
        <dbReference type="Proteomes" id="UP000593566"/>
    </source>
</evidence>
<organism evidence="1 2">
    <name type="scientific">Letharia lupina</name>
    <dbReference type="NCBI Taxonomy" id="560253"/>
    <lineage>
        <taxon>Eukaryota</taxon>
        <taxon>Fungi</taxon>
        <taxon>Dikarya</taxon>
        <taxon>Ascomycota</taxon>
        <taxon>Pezizomycotina</taxon>
        <taxon>Lecanoromycetes</taxon>
        <taxon>OSLEUM clade</taxon>
        <taxon>Lecanoromycetidae</taxon>
        <taxon>Lecanorales</taxon>
        <taxon>Lecanorineae</taxon>
        <taxon>Parmeliaceae</taxon>
        <taxon>Letharia</taxon>
    </lineage>
</organism>
<dbReference type="EMBL" id="JACCJB010000020">
    <property type="protein sequence ID" value="KAF6219126.1"/>
    <property type="molecule type" value="Genomic_DNA"/>
</dbReference>
<dbReference type="RefSeq" id="XP_037148561.1">
    <property type="nucleotide sequence ID" value="XM_037295863.1"/>
</dbReference>
<protein>
    <submittedName>
        <fullName evidence="1">Uncharacterized protein</fullName>
    </submittedName>
</protein>
<keyword evidence="2" id="KW-1185">Reference proteome</keyword>
<comment type="caution">
    <text evidence="1">The sequence shown here is derived from an EMBL/GenBank/DDBJ whole genome shotgun (WGS) entry which is preliminary data.</text>
</comment>
<evidence type="ECO:0000313" key="1">
    <source>
        <dbReference type="EMBL" id="KAF6219126.1"/>
    </source>
</evidence>